<keyword evidence="6" id="KW-0963">Cytoplasm</keyword>
<evidence type="ECO:0000313" key="8">
    <source>
        <dbReference type="EMBL" id="MDI6453625.1"/>
    </source>
</evidence>
<evidence type="ECO:0000256" key="7">
    <source>
        <dbReference type="RuleBase" id="RU000599"/>
    </source>
</evidence>
<dbReference type="RefSeq" id="WP_282840064.1">
    <property type="nucleotide sequence ID" value="NZ_JASCXW010000039.1"/>
</dbReference>
<keyword evidence="4 6" id="KW-0368">Histidine biosynthesis</keyword>
<dbReference type="EMBL" id="JASCXW010000039">
    <property type="protein sequence ID" value="MDI6453625.1"/>
    <property type="molecule type" value="Genomic_DNA"/>
</dbReference>
<proteinExistence type="inferred from homology"/>
<sequence>MRKAIVNRNTLETKIELSLNIDGTRTIDIQSGIPFFDHMLTLFAFHANFDLKVIANGDLEVDDHHTIEDIGLALGQALYQALGDKRGINRYGLSYLPMDETLSRVIIDISNRPFLVFKAVFNRDKVGTMDTQNVFEFFKSFVNESRLNLHLENLYGENEHHKIESMFKAFGRALKEACLVIDGNVSSTKGVL</sequence>
<evidence type="ECO:0000256" key="2">
    <source>
        <dbReference type="ARBA" id="ARBA00016664"/>
    </source>
</evidence>
<evidence type="ECO:0000256" key="4">
    <source>
        <dbReference type="ARBA" id="ARBA00023102"/>
    </source>
</evidence>
<dbReference type="PROSITE" id="PS00954">
    <property type="entry name" value="IGP_DEHYDRATASE_1"/>
    <property type="match status" value="1"/>
</dbReference>
<dbReference type="GO" id="GO:0005737">
    <property type="term" value="C:cytoplasm"/>
    <property type="evidence" value="ECO:0007669"/>
    <property type="project" value="UniProtKB-SubCell"/>
</dbReference>
<evidence type="ECO:0000256" key="3">
    <source>
        <dbReference type="ARBA" id="ARBA00022605"/>
    </source>
</evidence>
<keyword evidence="9" id="KW-1185">Reference proteome</keyword>
<dbReference type="FunFam" id="3.30.230.40:FF:000001">
    <property type="entry name" value="Imidazoleglycerol-phosphate dehydratase HisB"/>
    <property type="match status" value="1"/>
</dbReference>
<evidence type="ECO:0000256" key="6">
    <source>
        <dbReference type="HAMAP-Rule" id="MF_00076"/>
    </source>
</evidence>
<gene>
    <name evidence="6 8" type="primary">hisB</name>
    <name evidence="8" type="ORF">QJ521_08610</name>
</gene>
<dbReference type="Gene3D" id="3.30.230.40">
    <property type="entry name" value="Imidazole glycerol phosphate dehydratase, domain 1"/>
    <property type="match status" value="2"/>
</dbReference>
<dbReference type="InterPro" id="IPR020565">
    <property type="entry name" value="ImidazoleglycerP_deHydtase_CS"/>
</dbReference>
<evidence type="ECO:0000256" key="5">
    <source>
        <dbReference type="ARBA" id="ARBA00023239"/>
    </source>
</evidence>
<name>A0AAW6U9Q9_9MOLU</name>
<dbReference type="FunFam" id="3.30.230.40:FF:000003">
    <property type="entry name" value="Imidazoleglycerol-phosphate dehydratase HisB"/>
    <property type="match status" value="1"/>
</dbReference>
<dbReference type="InterPro" id="IPR020568">
    <property type="entry name" value="Ribosomal_Su5_D2-typ_SF"/>
</dbReference>
<evidence type="ECO:0000256" key="1">
    <source>
        <dbReference type="ARBA" id="ARBA00005047"/>
    </source>
</evidence>
<dbReference type="PANTHER" id="PTHR23133:SF2">
    <property type="entry name" value="IMIDAZOLEGLYCEROL-PHOSPHATE DEHYDRATASE"/>
    <property type="match status" value="1"/>
</dbReference>
<dbReference type="PANTHER" id="PTHR23133">
    <property type="entry name" value="IMIDAZOLEGLYCEROL-PHOSPHATE DEHYDRATASE HIS7"/>
    <property type="match status" value="1"/>
</dbReference>
<dbReference type="InterPro" id="IPR038494">
    <property type="entry name" value="IGPD_sf"/>
</dbReference>
<dbReference type="Pfam" id="PF00475">
    <property type="entry name" value="IGPD"/>
    <property type="match status" value="1"/>
</dbReference>
<protein>
    <recommendedName>
        <fullName evidence="2 6">Imidazoleglycerol-phosphate dehydratase</fullName>
        <shortName evidence="6">IGPD</shortName>
        <ecNumber evidence="6 7">4.2.1.19</ecNumber>
    </recommendedName>
</protein>
<dbReference type="CDD" id="cd07914">
    <property type="entry name" value="IGPD"/>
    <property type="match status" value="1"/>
</dbReference>
<dbReference type="AlphaFoldDB" id="A0AAW6U9Q9"/>
<dbReference type="PROSITE" id="PS00955">
    <property type="entry name" value="IGP_DEHYDRATASE_2"/>
    <property type="match status" value="1"/>
</dbReference>
<comment type="similarity">
    <text evidence="6 7">Belongs to the imidazoleglycerol-phosphate dehydratase family.</text>
</comment>
<dbReference type="HAMAP" id="MF_00076">
    <property type="entry name" value="HisB"/>
    <property type="match status" value="1"/>
</dbReference>
<comment type="caution">
    <text evidence="8">The sequence shown here is derived from an EMBL/GenBank/DDBJ whole genome shotgun (WGS) entry which is preliminary data.</text>
</comment>
<dbReference type="SUPFAM" id="SSF54211">
    <property type="entry name" value="Ribosomal protein S5 domain 2-like"/>
    <property type="match status" value="2"/>
</dbReference>
<keyword evidence="3 6" id="KW-0028">Amino-acid biosynthesis</keyword>
<keyword evidence="5 6" id="KW-0456">Lyase</keyword>
<dbReference type="EC" id="4.2.1.19" evidence="6 7"/>
<comment type="catalytic activity">
    <reaction evidence="6 7">
        <text>D-erythro-1-(imidazol-4-yl)glycerol 3-phosphate = 3-(imidazol-4-yl)-2-oxopropyl phosphate + H2O</text>
        <dbReference type="Rhea" id="RHEA:11040"/>
        <dbReference type="ChEBI" id="CHEBI:15377"/>
        <dbReference type="ChEBI" id="CHEBI:57766"/>
        <dbReference type="ChEBI" id="CHEBI:58278"/>
        <dbReference type="EC" id="4.2.1.19"/>
    </reaction>
</comment>
<dbReference type="NCBIfam" id="NF002111">
    <property type="entry name" value="PRK00951.2-1"/>
    <property type="match status" value="1"/>
</dbReference>
<dbReference type="InterPro" id="IPR000807">
    <property type="entry name" value="ImidazoleglycerolP_deHydtase"/>
</dbReference>
<dbReference type="GO" id="GO:0004424">
    <property type="term" value="F:imidazoleglycerol-phosphate dehydratase activity"/>
    <property type="evidence" value="ECO:0007669"/>
    <property type="project" value="UniProtKB-UniRule"/>
</dbReference>
<dbReference type="NCBIfam" id="NF002114">
    <property type="entry name" value="PRK00951.2-4"/>
    <property type="match status" value="1"/>
</dbReference>
<reference evidence="8" key="1">
    <citation type="submission" date="2023-05" db="EMBL/GenBank/DDBJ databases">
        <title>Mariniplasma microaerophilum sp. nov., a novel anaerobic mollicute isolated from terrestrial mud volcano, Taman Peninsula, Russia.</title>
        <authorList>
            <person name="Khomyakova M.A."/>
            <person name="Merkel A.Y."/>
            <person name="Slobodkin A.I."/>
        </authorList>
    </citation>
    <scope>NUCLEOTIDE SEQUENCE</scope>
    <source>
        <strain evidence="8">M4Ah</strain>
    </source>
</reference>
<dbReference type="Proteomes" id="UP001431532">
    <property type="component" value="Unassembled WGS sequence"/>
</dbReference>
<dbReference type="GO" id="GO:0000105">
    <property type="term" value="P:L-histidine biosynthetic process"/>
    <property type="evidence" value="ECO:0007669"/>
    <property type="project" value="UniProtKB-UniRule"/>
</dbReference>
<organism evidence="8 9">
    <name type="scientific">Peloplasma aerotolerans</name>
    <dbReference type="NCBI Taxonomy" id="3044389"/>
    <lineage>
        <taxon>Bacteria</taxon>
        <taxon>Bacillati</taxon>
        <taxon>Mycoplasmatota</taxon>
        <taxon>Mollicutes</taxon>
        <taxon>Acholeplasmatales</taxon>
        <taxon>Acholeplasmataceae</taxon>
        <taxon>Peloplasma</taxon>
    </lineage>
</organism>
<evidence type="ECO:0000313" key="9">
    <source>
        <dbReference type="Proteomes" id="UP001431532"/>
    </source>
</evidence>
<comment type="subcellular location">
    <subcellularLocation>
        <location evidence="6 7">Cytoplasm</location>
    </subcellularLocation>
</comment>
<comment type="pathway">
    <text evidence="1 6 7">Amino-acid biosynthesis; L-histidine biosynthesis; L-histidine from 5-phospho-alpha-D-ribose 1-diphosphate: step 6/9.</text>
</comment>
<accession>A0AAW6U9Q9</accession>